<sequence>MVDGICRVMQDIDLGVNDEPFVRPQAVIQQAAEENHFFLVGQPVMPRRQNLCVIIAAMPRTWGLEGNVRGRITEGRIFQFVFPSEEATETVICRGPLAYAERMLVLHRWAPLMDVDLLNYIPLWIQILGIPFQFMNREVILHITRAMNQQYIQMEYNEENGGRLELIRIRLNWNINHPLKFQRNFQFSPGENTLLCFHYERLRGFCESCGLIIHNTGACVINNEGFAPDGNDDSGDENDEE</sequence>
<dbReference type="Pfam" id="PF14111">
    <property type="entry name" value="DUF4283"/>
    <property type="match status" value="1"/>
</dbReference>
<dbReference type="PANTHER" id="PTHR31286">
    <property type="entry name" value="GLYCINE-RICH CELL WALL STRUCTURAL PROTEIN 1.8-LIKE"/>
    <property type="match status" value="1"/>
</dbReference>
<accession>A0A397ZC41</accession>
<dbReference type="InterPro" id="IPR040256">
    <property type="entry name" value="At4g02000-like"/>
</dbReference>
<evidence type="ECO:0000259" key="2">
    <source>
        <dbReference type="Pfam" id="PF14392"/>
    </source>
</evidence>
<evidence type="ECO:0000259" key="1">
    <source>
        <dbReference type="Pfam" id="PF14111"/>
    </source>
</evidence>
<dbReference type="PANTHER" id="PTHR31286:SF162">
    <property type="entry name" value="DUF4283 DOMAIN-CONTAINING PROTEIN-RELATED"/>
    <property type="match status" value="1"/>
</dbReference>
<proteinExistence type="predicted"/>
<dbReference type="AlphaFoldDB" id="A0A397ZC41"/>
<protein>
    <recommendedName>
        <fullName evidence="5">DUF4283 domain-containing protein</fullName>
    </recommendedName>
</protein>
<reference evidence="3 4" key="1">
    <citation type="submission" date="2018-06" db="EMBL/GenBank/DDBJ databases">
        <title>WGS assembly of Brassica rapa FPsc.</title>
        <authorList>
            <person name="Bowman J."/>
            <person name="Kohchi T."/>
            <person name="Yamato K."/>
            <person name="Jenkins J."/>
            <person name="Shu S."/>
            <person name="Ishizaki K."/>
            <person name="Yamaoka S."/>
            <person name="Nishihama R."/>
            <person name="Nakamura Y."/>
            <person name="Berger F."/>
            <person name="Adam C."/>
            <person name="Aki S."/>
            <person name="Althoff F."/>
            <person name="Araki T."/>
            <person name="Arteaga-Vazquez M."/>
            <person name="Balasubrmanian S."/>
            <person name="Bauer D."/>
            <person name="Boehm C."/>
            <person name="Briginshaw L."/>
            <person name="Caballero-Perez J."/>
            <person name="Catarino B."/>
            <person name="Chen F."/>
            <person name="Chiyoda S."/>
            <person name="Chovatia M."/>
            <person name="Davies K."/>
            <person name="Delmans M."/>
            <person name="Demura T."/>
            <person name="Dierschke T."/>
            <person name="Dolan L."/>
            <person name="Dorantes-Acosta A."/>
            <person name="Eklund D."/>
            <person name="Florent S."/>
            <person name="Flores-Sandoval E."/>
            <person name="Fujiyama A."/>
            <person name="Fukuzawa H."/>
            <person name="Galik B."/>
            <person name="Grimanelli D."/>
            <person name="Grimwood J."/>
            <person name="Grossniklaus U."/>
            <person name="Hamada T."/>
            <person name="Haseloff J."/>
            <person name="Hetherington A."/>
            <person name="Higo A."/>
            <person name="Hirakawa Y."/>
            <person name="Hundley H."/>
            <person name="Ikeda Y."/>
            <person name="Inoue K."/>
            <person name="Inoue S."/>
            <person name="Ishida S."/>
            <person name="Jia Q."/>
            <person name="Kakita M."/>
            <person name="Kanazawa T."/>
            <person name="Kawai Y."/>
            <person name="Kawashima T."/>
            <person name="Kennedy M."/>
            <person name="Kinose K."/>
            <person name="Kinoshita T."/>
            <person name="Kohara Y."/>
            <person name="Koide E."/>
            <person name="Komatsu K."/>
            <person name="Kopischke S."/>
            <person name="Kubo M."/>
            <person name="Kyozuka J."/>
            <person name="Lagercrantz U."/>
            <person name="Lin S."/>
            <person name="Lindquist E."/>
            <person name="Lipzen A."/>
            <person name="Lu C."/>
            <person name="Luna E."/>
            <person name="Martienssen R."/>
            <person name="Minamino N."/>
            <person name="Mizutani M."/>
            <person name="Mizutani M."/>
            <person name="Mochizuki N."/>
            <person name="Monte I."/>
            <person name="Mosher R."/>
            <person name="Nagasaki H."/>
            <person name="Nakagami H."/>
            <person name="Naramoto S."/>
            <person name="Nishitani K."/>
            <person name="Ohtani M."/>
            <person name="Okamoto T."/>
            <person name="Okumura M."/>
            <person name="Phillips J."/>
            <person name="Pollak B."/>
            <person name="Reinders A."/>
            <person name="Roevekamp M."/>
            <person name="Sano R."/>
            <person name="Sawa S."/>
            <person name="Schmid M."/>
            <person name="Shirakawa M."/>
            <person name="Solano R."/>
            <person name="Spunde A."/>
            <person name="Suetsugu N."/>
            <person name="Sugano S."/>
            <person name="Sugiyama A."/>
            <person name="Sun R."/>
            <person name="Suzuki Y."/>
            <person name="Takenaka M."/>
            <person name="Takezawa D."/>
            <person name="Tomogane H."/>
            <person name="Tsuzuki M."/>
            <person name="Ueda T."/>
            <person name="Umeda M."/>
            <person name="Ward J."/>
            <person name="Watanabe Y."/>
            <person name="Yazaki K."/>
            <person name="Yokoyama R."/>
            <person name="Yoshitake Y."/>
            <person name="Yotsui I."/>
            <person name="Zachgo S."/>
            <person name="Schmutz J."/>
        </authorList>
    </citation>
    <scope>NUCLEOTIDE SEQUENCE [LARGE SCALE GENOMIC DNA]</scope>
    <source>
        <strain evidence="4">cv. B-3</strain>
    </source>
</reference>
<dbReference type="InterPro" id="IPR025558">
    <property type="entry name" value="DUF4283"/>
</dbReference>
<name>A0A397ZC41_BRACM</name>
<feature type="domain" description="DUF4283" evidence="1">
    <location>
        <begin position="32"/>
        <end position="114"/>
    </location>
</feature>
<dbReference type="Pfam" id="PF14392">
    <property type="entry name" value="zf-CCHC_4"/>
    <property type="match status" value="1"/>
</dbReference>
<gene>
    <name evidence="3" type="ORF">BRARA_E01604</name>
</gene>
<evidence type="ECO:0000313" key="4">
    <source>
        <dbReference type="Proteomes" id="UP000264353"/>
    </source>
</evidence>
<dbReference type="Proteomes" id="UP000264353">
    <property type="component" value="Chromosome A5"/>
</dbReference>
<dbReference type="EMBL" id="CM010632">
    <property type="protein sequence ID" value="RID62538.1"/>
    <property type="molecule type" value="Genomic_DNA"/>
</dbReference>
<organism evidence="3 4">
    <name type="scientific">Brassica campestris</name>
    <name type="common">Field mustard</name>
    <dbReference type="NCBI Taxonomy" id="3711"/>
    <lineage>
        <taxon>Eukaryota</taxon>
        <taxon>Viridiplantae</taxon>
        <taxon>Streptophyta</taxon>
        <taxon>Embryophyta</taxon>
        <taxon>Tracheophyta</taxon>
        <taxon>Spermatophyta</taxon>
        <taxon>Magnoliopsida</taxon>
        <taxon>eudicotyledons</taxon>
        <taxon>Gunneridae</taxon>
        <taxon>Pentapetalae</taxon>
        <taxon>rosids</taxon>
        <taxon>malvids</taxon>
        <taxon>Brassicales</taxon>
        <taxon>Brassicaceae</taxon>
        <taxon>Brassiceae</taxon>
        <taxon>Brassica</taxon>
    </lineage>
</organism>
<dbReference type="InterPro" id="IPR025836">
    <property type="entry name" value="Zn_knuckle_CX2CX4HX4C"/>
</dbReference>
<evidence type="ECO:0008006" key="5">
    <source>
        <dbReference type="Google" id="ProtNLM"/>
    </source>
</evidence>
<feature type="domain" description="Zinc knuckle CX2CX4HX4C" evidence="2">
    <location>
        <begin position="173"/>
        <end position="219"/>
    </location>
</feature>
<evidence type="ECO:0000313" key="3">
    <source>
        <dbReference type="EMBL" id="RID62538.1"/>
    </source>
</evidence>